<gene>
    <name evidence="1" type="ORF">AAAT05_02080</name>
</gene>
<evidence type="ECO:0000313" key="2">
    <source>
        <dbReference type="Proteomes" id="UP001478817"/>
    </source>
</evidence>
<keyword evidence="2" id="KW-1185">Reference proteome</keyword>
<dbReference type="Proteomes" id="UP001478817">
    <property type="component" value="Unassembled WGS sequence"/>
</dbReference>
<dbReference type="Gene3D" id="3.30.110.190">
    <property type="match status" value="1"/>
</dbReference>
<dbReference type="Pfam" id="PF14337">
    <property type="entry name" value="Abi_alpha"/>
    <property type="match status" value="1"/>
</dbReference>
<organism evidence="1 2">
    <name type="scientific">Paratractidigestivibacter faecalis</name>
    <dbReference type="NCBI Taxonomy" id="2292441"/>
    <lineage>
        <taxon>Bacteria</taxon>
        <taxon>Bacillati</taxon>
        <taxon>Actinomycetota</taxon>
        <taxon>Coriobacteriia</taxon>
        <taxon>Coriobacteriales</taxon>
        <taxon>Atopobiaceae</taxon>
        <taxon>Paratractidigestivibacter</taxon>
    </lineage>
</organism>
<protein>
    <submittedName>
        <fullName evidence="1">DUF4393 domain-containing protein</fullName>
    </submittedName>
</protein>
<name>A0ABV1IEU0_9ACTN</name>
<dbReference type="InterPro" id="IPR025506">
    <property type="entry name" value="Abi_alpha"/>
</dbReference>
<comment type="caution">
    <text evidence="1">The sequence shown here is derived from an EMBL/GenBank/DDBJ whole genome shotgun (WGS) entry which is preliminary data.</text>
</comment>
<sequence length="266" mass="29823">MDNETAKELARQTSGVLEKAYDDALHPSAASIGDTASLIPRTVGVLLGRWKVWVVNGERNIDLAISQVAEKLEGVPEERLCEPAPNVVVPAIQQLSYSYDNAELRRLYVNLLAASMDSAKRGGAHPSFVNLIGQMTPDEARIMAWFAAGEGRDYIPIVDLRLVKTDQIIKYTWRPLLENYTNVFDGIVEEPGNVPLFLDNLERLGLISEEEFAIDEGGKYPRLEQSEKILRLKETTALDEGWCFDITHNVYRLTRLGKRFVECCVA</sequence>
<reference evidence="1 2" key="1">
    <citation type="submission" date="2024-04" db="EMBL/GenBank/DDBJ databases">
        <title>Human intestinal bacterial collection.</title>
        <authorList>
            <person name="Pauvert C."/>
            <person name="Hitch T.C.A."/>
            <person name="Clavel T."/>
        </authorList>
    </citation>
    <scope>NUCLEOTIDE SEQUENCE [LARGE SCALE GENOMIC DNA]</scope>
    <source>
        <strain evidence="1 2">CLA-AA-H197</strain>
    </source>
</reference>
<dbReference type="RefSeq" id="WP_349181549.1">
    <property type="nucleotide sequence ID" value="NZ_JBBNGS010000003.1"/>
</dbReference>
<proteinExistence type="predicted"/>
<evidence type="ECO:0000313" key="1">
    <source>
        <dbReference type="EMBL" id="MEQ2637142.1"/>
    </source>
</evidence>
<accession>A0ABV1IEU0</accession>
<dbReference type="EMBL" id="JBBNGS010000003">
    <property type="protein sequence ID" value="MEQ2637142.1"/>
    <property type="molecule type" value="Genomic_DNA"/>
</dbReference>